<dbReference type="HAMAP" id="MF_00382">
    <property type="entry name" value="Ribosomal_bL20"/>
    <property type="match status" value="1"/>
</dbReference>
<dbReference type="FunFam" id="1.10.1900.20:FF:000001">
    <property type="entry name" value="50S ribosomal protein L20"/>
    <property type="match status" value="1"/>
</dbReference>
<dbReference type="Proteomes" id="UP000228781">
    <property type="component" value="Unassembled WGS sequence"/>
</dbReference>
<dbReference type="GO" id="GO:0005840">
    <property type="term" value="C:ribosome"/>
    <property type="evidence" value="ECO:0007669"/>
    <property type="project" value="UniProtKB-KW"/>
</dbReference>
<protein>
    <recommendedName>
        <fullName evidence="4 5">Large ribosomal subunit protein bL20</fullName>
    </recommendedName>
</protein>
<dbReference type="Pfam" id="PF00453">
    <property type="entry name" value="Ribosomal_L20"/>
    <property type="match status" value="1"/>
</dbReference>
<evidence type="ECO:0000313" key="9">
    <source>
        <dbReference type="Proteomes" id="UP000228781"/>
    </source>
</evidence>
<proteinExistence type="inferred from homology"/>
<dbReference type="GO" id="GO:0006412">
    <property type="term" value="P:translation"/>
    <property type="evidence" value="ECO:0007669"/>
    <property type="project" value="InterPro"/>
</dbReference>
<dbReference type="GO" id="GO:0000027">
    <property type="term" value="P:ribosomal large subunit assembly"/>
    <property type="evidence" value="ECO:0007669"/>
    <property type="project" value="UniProtKB-UniRule"/>
</dbReference>
<organism evidence="8 9">
    <name type="scientific">candidate division WWE3 bacterium CG_4_9_14_0_2_um_filter_48_10</name>
    <dbReference type="NCBI Taxonomy" id="1975078"/>
    <lineage>
        <taxon>Bacteria</taxon>
        <taxon>Katanobacteria</taxon>
    </lineage>
</organism>
<dbReference type="GO" id="GO:0019843">
    <property type="term" value="F:rRNA binding"/>
    <property type="evidence" value="ECO:0007669"/>
    <property type="project" value="UniProtKB-UniRule"/>
</dbReference>
<dbReference type="InterPro" id="IPR005813">
    <property type="entry name" value="Ribosomal_bL20"/>
</dbReference>
<evidence type="ECO:0000256" key="4">
    <source>
        <dbReference type="ARBA" id="ARBA00035172"/>
    </source>
</evidence>
<evidence type="ECO:0000256" key="7">
    <source>
        <dbReference type="SAM" id="MobiDB-lite"/>
    </source>
</evidence>
<dbReference type="CDD" id="cd07026">
    <property type="entry name" value="Ribosomal_L20"/>
    <property type="match status" value="1"/>
</dbReference>
<evidence type="ECO:0000256" key="3">
    <source>
        <dbReference type="ARBA" id="ARBA00023274"/>
    </source>
</evidence>
<dbReference type="AlphaFoldDB" id="A0A2M8EI45"/>
<comment type="similarity">
    <text evidence="1 5 6">Belongs to the bacterial ribosomal protein bL20 family.</text>
</comment>
<comment type="caution">
    <text evidence="8">The sequence shown here is derived from an EMBL/GenBank/DDBJ whole genome shotgun (WGS) entry which is preliminary data.</text>
</comment>
<dbReference type="GO" id="GO:1990904">
    <property type="term" value="C:ribonucleoprotein complex"/>
    <property type="evidence" value="ECO:0007669"/>
    <property type="project" value="UniProtKB-KW"/>
</dbReference>
<evidence type="ECO:0000256" key="6">
    <source>
        <dbReference type="RuleBase" id="RU000560"/>
    </source>
</evidence>
<dbReference type="Gene3D" id="6.10.160.10">
    <property type="match status" value="1"/>
</dbReference>
<evidence type="ECO:0000256" key="1">
    <source>
        <dbReference type="ARBA" id="ARBA00007698"/>
    </source>
</evidence>
<dbReference type="NCBIfam" id="TIGR01032">
    <property type="entry name" value="rplT_bact"/>
    <property type="match status" value="1"/>
</dbReference>
<name>A0A2M8EI45_UNCKA</name>
<feature type="region of interest" description="Disordered" evidence="7">
    <location>
        <begin position="117"/>
        <end position="147"/>
    </location>
</feature>
<dbReference type="PANTHER" id="PTHR10986">
    <property type="entry name" value="39S RIBOSOMAL PROTEIN L20"/>
    <property type="match status" value="1"/>
</dbReference>
<dbReference type="SUPFAM" id="SSF74731">
    <property type="entry name" value="Ribosomal protein L20"/>
    <property type="match status" value="1"/>
</dbReference>
<dbReference type="InterPro" id="IPR035566">
    <property type="entry name" value="Ribosomal_protein_bL20_C"/>
</dbReference>
<dbReference type="Gene3D" id="1.10.1900.20">
    <property type="entry name" value="Ribosomal protein L20"/>
    <property type="match status" value="1"/>
</dbReference>
<accession>A0A2M8EI45</accession>
<keyword evidence="5 6" id="KW-0699">rRNA-binding</keyword>
<dbReference type="EMBL" id="PFSK01000042">
    <property type="protein sequence ID" value="PJC22155.1"/>
    <property type="molecule type" value="Genomic_DNA"/>
</dbReference>
<reference evidence="9" key="1">
    <citation type="submission" date="2017-09" db="EMBL/GenBank/DDBJ databases">
        <title>Depth-based differentiation of microbial function through sediment-hosted aquifers and enrichment of novel symbionts in the deep terrestrial subsurface.</title>
        <authorList>
            <person name="Probst A.J."/>
            <person name="Ladd B."/>
            <person name="Jarett J.K."/>
            <person name="Geller-Mcgrath D.E."/>
            <person name="Sieber C.M.K."/>
            <person name="Emerson J.B."/>
            <person name="Anantharaman K."/>
            <person name="Thomas B.C."/>
            <person name="Malmstrom R."/>
            <person name="Stieglmeier M."/>
            <person name="Klingl A."/>
            <person name="Woyke T."/>
            <person name="Ryan C.M."/>
            <person name="Banfield J.F."/>
        </authorList>
    </citation>
    <scope>NUCLEOTIDE SEQUENCE [LARGE SCALE GENOMIC DNA]</scope>
</reference>
<evidence type="ECO:0000313" key="8">
    <source>
        <dbReference type="EMBL" id="PJC22155.1"/>
    </source>
</evidence>
<gene>
    <name evidence="5" type="primary">rplT</name>
    <name evidence="8" type="ORF">CO059_02810</name>
</gene>
<comment type="function">
    <text evidence="5 6">Binds directly to 23S ribosomal RNA and is necessary for the in vitro assembly process of the 50S ribosomal subunit. It is not involved in the protein synthesizing functions of that subunit.</text>
</comment>
<dbReference type="GO" id="GO:0003735">
    <property type="term" value="F:structural constituent of ribosome"/>
    <property type="evidence" value="ECO:0007669"/>
    <property type="project" value="InterPro"/>
</dbReference>
<dbReference type="PRINTS" id="PR00062">
    <property type="entry name" value="RIBOSOMALL20"/>
</dbReference>
<sequence>MVRVKGGPRARARHKKIIFATKGYRGTRRKLYKRAHEAYLRAGIHAYIGRRLRKRDMRRLWIQRINASLAEFDLSYSRFMKLLKDAKIELDRKILAQLALEDPETFKKIVQASLRESSHSKKIVQASLRGSPHSSPRSNVEKESKEK</sequence>
<evidence type="ECO:0000256" key="5">
    <source>
        <dbReference type="HAMAP-Rule" id="MF_00382"/>
    </source>
</evidence>
<keyword evidence="3 5" id="KW-0687">Ribonucleoprotein</keyword>
<keyword evidence="2 5" id="KW-0689">Ribosomal protein</keyword>
<keyword evidence="5 6" id="KW-0694">RNA-binding</keyword>
<evidence type="ECO:0000256" key="2">
    <source>
        <dbReference type="ARBA" id="ARBA00022980"/>
    </source>
</evidence>